<organism evidence="2 3">
    <name type="scientific">Reichenbachiella carrageenanivorans</name>
    <dbReference type="NCBI Taxonomy" id="2979869"/>
    <lineage>
        <taxon>Bacteria</taxon>
        <taxon>Pseudomonadati</taxon>
        <taxon>Bacteroidota</taxon>
        <taxon>Cytophagia</taxon>
        <taxon>Cytophagales</taxon>
        <taxon>Reichenbachiellaceae</taxon>
        <taxon>Reichenbachiella</taxon>
    </lineage>
</organism>
<evidence type="ECO:0000313" key="2">
    <source>
        <dbReference type="EMBL" id="UXX79922.1"/>
    </source>
</evidence>
<evidence type="ECO:0000256" key="1">
    <source>
        <dbReference type="SAM" id="Phobius"/>
    </source>
</evidence>
<evidence type="ECO:0000313" key="3">
    <source>
        <dbReference type="Proteomes" id="UP001062165"/>
    </source>
</evidence>
<keyword evidence="1" id="KW-0472">Membrane</keyword>
<dbReference type="Proteomes" id="UP001062165">
    <property type="component" value="Chromosome"/>
</dbReference>
<keyword evidence="1" id="KW-0812">Transmembrane</keyword>
<feature type="transmembrane region" description="Helical" evidence="1">
    <location>
        <begin position="6"/>
        <end position="23"/>
    </location>
</feature>
<sequence>MNKIKIIMLFVILVFPVLIYLFLQSFGKNKFAIPVYYEQGVLAKDGCPTLPNGQPYHVDEAAVNQLLGISQQQSVSVYEIGNTDTESLKNNLYTFLEKYKDKKEVQLLSIKALNDTIFTRTRYDAWQRYNLADSNLMRLGRCILHLDLNSQLKADSGLVLVDQQQQIRGYYDPLELKEIDRLNTEIYILLSEQ</sequence>
<name>A0ABY6D178_9BACT</name>
<proteinExistence type="predicted"/>
<accession>A0ABY6D178</accession>
<keyword evidence="1" id="KW-1133">Transmembrane helix</keyword>
<gene>
    <name evidence="2" type="ORF">N7E81_02230</name>
</gene>
<dbReference type="EMBL" id="CP106735">
    <property type="protein sequence ID" value="UXX79922.1"/>
    <property type="molecule type" value="Genomic_DNA"/>
</dbReference>
<protein>
    <submittedName>
        <fullName evidence="2">Uncharacterized protein</fullName>
    </submittedName>
</protein>
<keyword evidence="3" id="KW-1185">Reference proteome</keyword>
<dbReference type="RefSeq" id="WP_263051653.1">
    <property type="nucleotide sequence ID" value="NZ_CP106735.1"/>
</dbReference>
<reference evidence="2" key="1">
    <citation type="submission" date="2022-10" db="EMBL/GenBank/DDBJ databases">
        <title>Comparative genomics and taxonomic characterization of three novel marine species of genus Reichenbachiella exhibiting antioxidant and polysaccharide degradation activities.</title>
        <authorList>
            <person name="Muhammad N."/>
            <person name="Lee Y.-J."/>
            <person name="Ko J."/>
            <person name="Kim S.-G."/>
        </authorList>
    </citation>
    <scope>NUCLEOTIDE SEQUENCE</scope>
    <source>
        <strain evidence="2">Wsw4-B4</strain>
    </source>
</reference>